<evidence type="ECO:0000256" key="1">
    <source>
        <dbReference type="SAM" id="SignalP"/>
    </source>
</evidence>
<name>A0AAE3HLV0_9GAMM</name>
<dbReference type="Proteomes" id="UP001204445">
    <property type="component" value="Unassembled WGS sequence"/>
</dbReference>
<organism evidence="2 3">
    <name type="scientific">Methylohalomonas lacus</name>
    <dbReference type="NCBI Taxonomy" id="398773"/>
    <lineage>
        <taxon>Bacteria</taxon>
        <taxon>Pseudomonadati</taxon>
        <taxon>Pseudomonadota</taxon>
        <taxon>Gammaproteobacteria</taxon>
        <taxon>Methylohalomonadales</taxon>
        <taxon>Methylohalomonadaceae</taxon>
        <taxon>Methylohalomonas</taxon>
    </lineage>
</organism>
<dbReference type="AlphaFoldDB" id="A0AAE3HLV0"/>
<feature type="chain" id="PRO_5042217748" description="ABC-type transport auxiliary lipoprotein component domain-containing protein" evidence="1">
    <location>
        <begin position="20"/>
        <end position="214"/>
    </location>
</feature>
<accession>A0AAE3HLV0</accession>
<keyword evidence="3" id="KW-1185">Reference proteome</keyword>
<gene>
    <name evidence="2" type="ORF">J2T55_001632</name>
</gene>
<evidence type="ECO:0000313" key="2">
    <source>
        <dbReference type="EMBL" id="MCS3903603.1"/>
    </source>
</evidence>
<keyword evidence="1" id="KW-0732">Signal</keyword>
<evidence type="ECO:0000313" key="3">
    <source>
        <dbReference type="Proteomes" id="UP001204445"/>
    </source>
</evidence>
<evidence type="ECO:0008006" key="4">
    <source>
        <dbReference type="Google" id="ProtNLM"/>
    </source>
</evidence>
<sequence length="214" mass="23720">MKIAYLGLLSLLFLNTACTHQVTFDDPSHYSIATPRQDTGTTAVIDRQTLENSVPIRAFMTGIAHKWEAQPGDMLRQVADIELPQMFSDYEFVTDYDEQTKPADWIVLELAVPNYEFDEFRAAVSVRAIAYRSGEAPILDETYSAEGDTQGAKMFWAGAFGMKSAIRQSSLDAYQKIFVELRSDLLKALEAQADSSTTAAVYARVTVPATENGP</sequence>
<reference evidence="2" key="1">
    <citation type="submission" date="2022-08" db="EMBL/GenBank/DDBJ databases">
        <title>Genomic Encyclopedia of Type Strains, Phase III (KMG-III): the genomes of soil and plant-associated and newly described type strains.</title>
        <authorList>
            <person name="Whitman W."/>
        </authorList>
    </citation>
    <scope>NUCLEOTIDE SEQUENCE</scope>
    <source>
        <strain evidence="2">HMT 1</strain>
    </source>
</reference>
<comment type="caution">
    <text evidence="2">The sequence shown here is derived from an EMBL/GenBank/DDBJ whole genome shotgun (WGS) entry which is preliminary data.</text>
</comment>
<feature type="signal peptide" evidence="1">
    <location>
        <begin position="1"/>
        <end position="19"/>
    </location>
</feature>
<proteinExistence type="predicted"/>
<dbReference type="EMBL" id="JANUCT010000010">
    <property type="protein sequence ID" value="MCS3903603.1"/>
    <property type="molecule type" value="Genomic_DNA"/>
</dbReference>
<protein>
    <recommendedName>
        <fullName evidence="4">ABC-type transport auxiliary lipoprotein component domain-containing protein</fullName>
    </recommendedName>
</protein>
<dbReference type="RefSeq" id="WP_259055487.1">
    <property type="nucleotide sequence ID" value="NZ_JANUCT010000010.1"/>
</dbReference>